<evidence type="ECO:0000313" key="2">
    <source>
        <dbReference type="WBParaSite" id="Minc3s00096g04429"/>
    </source>
</evidence>
<dbReference type="WBParaSite" id="Minc3s00096g04429">
    <property type="protein sequence ID" value="Minc3s00096g04429"/>
    <property type="gene ID" value="Minc3s00096g04429"/>
</dbReference>
<name>A0A914KSF3_MELIC</name>
<reference evidence="2" key="1">
    <citation type="submission" date="2022-11" db="UniProtKB">
        <authorList>
            <consortium name="WormBaseParasite"/>
        </authorList>
    </citation>
    <scope>IDENTIFICATION</scope>
</reference>
<organism evidence="1 2">
    <name type="scientific">Meloidogyne incognita</name>
    <name type="common">Southern root-knot nematode worm</name>
    <name type="synonym">Oxyuris incognita</name>
    <dbReference type="NCBI Taxonomy" id="6306"/>
    <lineage>
        <taxon>Eukaryota</taxon>
        <taxon>Metazoa</taxon>
        <taxon>Ecdysozoa</taxon>
        <taxon>Nematoda</taxon>
        <taxon>Chromadorea</taxon>
        <taxon>Rhabditida</taxon>
        <taxon>Tylenchina</taxon>
        <taxon>Tylenchomorpha</taxon>
        <taxon>Tylenchoidea</taxon>
        <taxon>Meloidogynidae</taxon>
        <taxon>Meloidogyninae</taxon>
        <taxon>Meloidogyne</taxon>
        <taxon>Meloidogyne incognita group</taxon>
    </lineage>
</organism>
<accession>A0A914KSF3</accession>
<evidence type="ECO:0000313" key="1">
    <source>
        <dbReference type="Proteomes" id="UP000887563"/>
    </source>
</evidence>
<keyword evidence="1" id="KW-1185">Reference proteome</keyword>
<dbReference type="Proteomes" id="UP000887563">
    <property type="component" value="Unplaced"/>
</dbReference>
<sequence length="76" mass="9139">MKVYILGFVLTKKRKMKSKLSPTVYQHRRLQIFFKFIEVLDNADHESDISNCPSTCNNFPYILYFLSVLYQRCIHF</sequence>
<proteinExistence type="predicted"/>
<dbReference type="AlphaFoldDB" id="A0A914KSF3"/>
<protein>
    <submittedName>
        <fullName evidence="2">Ovule protein</fullName>
    </submittedName>
</protein>